<name>A8RDK1_9FIRM</name>
<proteinExistence type="predicted"/>
<dbReference type="SUPFAM" id="SSF51556">
    <property type="entry name" value="Metallo-dependent hydrolases"/>
    <property type="match status" value="1"/>
</dbReference>
<reference evidence="1 2" key="1">
    <citation type="submission" date="2007-09" db="EMBL/GenBank/DDBJ databases">
        <title>Draft genome sequence of Eubacterium dolichum (DSM 3991).</title>
        <authorList>
            <person name="Sudarsanam P."/>
            <person name="Ley R."/>
            <person name="Guruge J."/>
            <person name="Turnbaugh P.J."/>
            <person name="Mahowald M."/>
            <person name="Liep D."/>
            <person name="Gordon J."/>
        </authorList>
    </citation>
    <scope>NUCLEOTIDE SEQUENCE [LARGE SCALE GENOMIC DNA]</scope>
    <source>
        <strain evidence="1 2">DSM 3991</strain>
    </source>
</reference>
<protein>
    <submittedName>
        <fullName evidence="1">Renal dipeptidase family protein</fullName>
    </submittedName>
</protein>
<dbReference type="Proteomes" id="UP000004090">
    <property type="component" value="Unassembled WGS sequence"/>
</dbReference>
<dbReference type="GO" id="GO:0070573">
    <property type="term" value="F:metallodipeptidase activity"/>
    <property type="evidence" value="ECO:0007669"/>
    <property type="project" value="InterPro"/>
</dbReference>
<dbReference type="STRING" id="428127.EUBDOL_01969"/>
<dbReference type="PROSITE" id="PS51365">
    <property type="entry name" value="RENAL_DIPEPTIDASE_2"/>
    <property type="match status" value="1"/>
</dbReference>
<dbReference type="Gene3D" id="3.20.20.140">
    <property type="entry name" value="Metal-dependent hydrolases"/>
    <property type="match status" value="1"/>
</dbReference>
<accession>A8RDK1</accession>
<organism evidence="1 2">
    <name type="scientific">Amedibacillus dolichus DSM 3991</name>
    <dbReference type="NCBI Taxonomy" id="428127"/>
    <lineage>
        <taxon>Bacteria</taxon>
        <taxon>Bacillati</taxon>
        <taxon>Bacillota</taxon>
        <taxon>Erysipelotrichia</taxon>
        <taxon>Erysipelotrichales</taxon>
        <taxon>Erysipelotrichaceae</taxon>
        <taxon>Amedibacillus</taxon>
    </lineage>
</organism>
<dbReference type="Pfam" id="PF01244">
    <property type="entry name" value="Peptidase_M19"/>
    <property type="match status" value="1"/>
</dbReference>
<dbReference type="GO" id="GO:0006508">
    <property type="term" value="P:proteolysis"/>
    <property type="evidence" value="ECO:0007669"/>
    <property type="project" value="InterPro"/>
</dbReference>
<dbReference type="AlphaFoldDB" id="A8RDK1"/>
<dbReference type="PANTHER" id="PTHR10443:SF12">
    <property type="entry name" value="DIPEPTIDASE"/>
    <property type="match status" value="1"/>
</dbReference>
<dbReference type="HOGENOM" id="CLU_031404_2_1_9"/>
<dbReference type="eggNOG" id="COG2355">
    <property type="taxonomic scope" value="Bacteria"/>
</dbReference>
<dbReference type="InterPro" id="IPR008257">
    <property type="entry name" value="Pept_M19"/>
</dbReference>
<dbReference type="GeneID" id="92794043"/>
<dbReference type="EMBL" id="ABAW02000024">
    <property type="protein sequence ID" value="EDP10710.1"/>
    <property type="molecule type" value="Genomic_DNA"/>
</dbReference>
<reference evidence="1 2" key="2">
    <citation type="submission" date="2007-09" db="EMBL/GenBank/DDBJ databases">
        <authorList>
            <person name="Fulton L."/>
            <person name="Clifton S."/>
            <person name="Fulton B."/>
            <person name="Xu J."/>
            <person name="Minx P."/>
            <person name="Pepin K.H."/>
            <person name="Johnson M."/>
            <person name="Thiruvilangam P."/>
            <person name="Bhonagiri V."/>
            <person name="Nash W.E."/>
            <person name="Mardis E.R."/>
            <person name="Wilson R.K."/>
        </authorList>
    </citation>
    <scope>NUCLEOTIDE SEQUENCE [LARGE SCALE GENOMIC DNA]</scope>
    <source>
        <strain evidence="1 2">DSM 3991</strain>
    </source>
</reference>
<dbReference type="InterPro" id="IPR032466">
    <property type="entry name" value="Metal_Hydrolase"/>
</dbReference>
<sequence>MEFFDLHADIGYDVIQKRRKEETHIIEKYHLKKFREGEISFVCMACNFEGTESWWDMQEMVLALKEEIALCDEVDLVLTKDDLLENNSHIKALLTVEGMCGIKDHVAEKITWLYQQGVRIASLCWNDENELATGVKGNPLHGLKTKGKEAIETMMKLNMVLDVSHANEKTFWDIMEYPIQVMATHSNARALCNHPRNLYDDAILAIKQHHGFIGVVSAPSFVNTENDKQDIVHILEHVEHIQALIGIDRVGFGLDYMDFYEGCEDFHTKDLENAAKTQNLVCVMKERGYTEQKTAMLCCGNALRYLTEIYEKTHHGKV</sequence>
<gene>
    <name evidence="1" type="ORF">EUBDOL_01969</name>
</gene>
<evidence type="ECO:0000313" key="1">
    <source>
        <dbReference type="EMBL" id="EDP10710.1"/>
    </source>
</evidence>
<dbReference type="PANTHER" id="PTHR10443">
    <property type="entry name" value="MICROSOMAL DIPEPTIDASE"/>
    <property type="match status" value="1"/>
</dbReference>
<evidence type="ECO:0000313" key="2">
    <source>
        <dbReference type="Proteomes" id="UP000004090"/>
    </source>
</evidence>
<comment type="caution">
    <text evidence="1">The sequence shown here is derived from an EMBL/GenBank/DDBJ whole genome shotgun (WGS) entry which is preliminary data.</text>
</comment>
<dbReference type="RefSeq" id="WP_004800619.1">
    <property type="nucleotide sequence ID" value="NZ_DS483477.1"/>
</dbReference>